<dbReference type="EMBL" id="JAQOSK010000036">
    <property type="protein sequence ID" value="MDC2961432.1"/>
    <property type="molecule type" value="Genomic_DNA"/>
</dbReference>
<protein>
    <submittedName>
        <fullName evidence="2">Uncharacterized protein</fullName>
    </submittedName>
</protein>
<reference evidence="2 3" key="1">
    <citation type="journal article" date="2015" name="Int. J. Syst. Evol. Microbiol.">
        <title>Streptomyces gilvifuscus sp. nov., an actinomycete that produces antibacterial compounds isolated from soil.</title>
        <authorList>
            <person name="Nguyen T.M."/>
            <person name="Kim J."/>
        </authorList>
    </citation>
    <scope>NUCLEOTIDE SEQUENCE [LARGE SCALE GENOMIC DNA]</scope>
    <source>
        <strain evidence="2 3">T113</strain>
    </source>
</reference>
<evidence type="ECO:0000313" key="3">
    <source>
        <dbReference type="Proteomes" id="UP001221328"/>
    </source>
</evidence>
<proteinExistence type="predicted"/>
<keyword evidence="1" id="KW-0472">Membrane</keyword>
<name>A0ABT5G960_9ACTN</name>
<keyword evidence="1" id="KW-0812">Transmembrane</keyword>
<evidence type="ECO:0000256" key="1">
    <source>
        <dbReference type="SAM" id="Phobius"/>
    </source>
</evidence>
<keyword evidence="3" id="KW-1185">Reference proteome</keyword>
<keyword evidence="1" id="KW-1133">Transmembrane helix</keyword>
<organism evidence="2 3">
    <name type="scientific">Streptomyces gilvifuscus</name>
    <dbReference type="NCBI Taxonomy" id="1550617"/>
    <lineage>
        <taxon>Bacteria</taxon>
        <taxon>Bacillati</taxon>
        <taxon>Actinomycetota</taxon>
        <taxon>Actinomycetes</taxon>
        <taxon>Kitasatosporales</taxon>
        <taxon>Streptomycetaceae</taxon>
        <taxon>Streptomyces</taxon>
    </lineage>
</organism>
<comment type="caution">
    <text evidence="2">The sequence shown here is derived from an EMBL/GenBank/DDBJ whole genome shotgun (WGS) entry which is preliminary data.</text>
</comment>
<dbReference type="RefSeq" id="WP_272179251.1">
    <property type="nucleotide sequence ID" value="NZ_JAQOSK010000036.1"/>
</dbReference>
<gene>
    <name evidence="2" type="ORF">PO587_44135</name>
</gene>
<dbReference type="Proteomes" id="UP001221328">
    <property type="component" value="Unassembled WGS sequence"/>
</dbReference>
<feature type="transmembrane region" description="Helical" evidence="1">
    <location>
        <begin position="56"/>
        <end position="81"/>
    </location>
</feature>
<sequence>MLRLGYAGLLLYMWWCRRLPVVTRTVDLSAQRFRDAPPRRLMDLRRGPLTFVELPLFAGTVAGSVGCLGGIHMIMVVAMLMGMKRPVPAAMAMECLGTVVAEDRLVRWLPLPSSALSGRCGWTVEPVVPNPLTGELGALGRTDRQARA</sequence>
<accession>A0ABT5G960</accession>
<evidence type="ECO:0000313" key="2">
    <source>
        <dbReference type="EMBL" id="MDC2961432.1"/>
    </source>
</evidence>